<keyword evidence="6" id="KW-1185">Reference proteome</keyword>
<comment type="caution">
    <text evidence="5">The sequence shown here is derived from an EMBL/GenBank/DDBJ whole genome shotgun (WGS) entry which is preliminary data.</text>
</comment>
<dbReference type="Proteomes" id="UP001281761">
    <property type="component" value="Unassembled WGS sequence"/>
</dbReference>
<evidence type="ECO:0000256" key="2">
    <source>
        <dbReference type="ARBA" id="ARBA00022723"/>
    </source>
</evidence>
<dbReference type="PANTHER" id="PTHR46237:SF1">
    <property type="entry name" value="CYTOCHROME B5 REDUCTASE 4"/>
    <property type="match status" value="1"/>
</dbReference>
<evidence type="ECO:0000256" key="3">
    <source>
        <dbReference type="ARBA" id="ARBA00023004"/>
    </source>
</evidence>
<reference evidence="5 6" key="1">
    <citation type="journal article" date="2022" name="bioRxiv">
        <title>Genomics of Preaxostyla Flagellates Illuminates Evolutionary Transitions and the Path Towards Mitochondrial Loss.</title>
        <authorList>
            <person name="Novak L.V.F."/>
            <person name="Treitli S.C."/>
            <person name="Pyrih J."/>
            <person name="Halakuc P."/>
            <person name="Pipaliya S.V."/>
            <person name="Vacek V."/>
            <person name="Brzon O."/>
            <person name="Soukal P."/>
            <person name="Eme L."/>
            <person name="Dacks J.B."/>
            <person name="Karnkowska A."/>
            <person name="Elias M."/>
            <person name="Hampl V."/>
        </authorList>
    </citation>
    <scope>NUCLEOTIDE SEQUENCE [LARGE SCALE GENOMIC DNA]</scope>
    <source>
        <strain evidence="5">NAU3</strain>
        <tissue evidence="5">Gut</tissue>
    </source>
</reference>
<dbReference type="EMBL" id="JARBJD010000001">
    <property type="protein sequence ID" value="KAK2964760.1"/>
    <property type="molecule type" value="Genomic_DNA"/>
</dbReference>
<sequence>MTLDNSKLMKDFRIDTLPEIDPDTLALHNKPEDLWISVHGFVIDVTNFKHQGGQVVLQRTAGKDITQFFTRYHRGLNAIYLPNVILKGRVKGAKHLSELLHPCMLTPIQQIT</sequence>
<evidence type="ECO:0000256" key="1">
    <source>
        <dbReference type="ARBA" id="ARBA00022617"/>
    </source>
</evidence>
<dbReference type="InterPro" id="IPR001199">
    <property type="entry name" value="Cyt_B5-like_heme/steroid-bd"/>
</dbReference>
<organism evidence="5 6">
    <name type="scientific">Blattamonas nauphoetae</name>
    <dbReference type="NCBI Taxonomy" id="2049346"/>
    <lineage>
        <taxon>Eukaryota</taxon>
        <taxon>Metamonada</taxon>
        <taxon>Preaxostyla</taxon>
        <taxon>Oxymonadida</taxon>
        <taxon>Blattamonas</taxon>
    </lineage>
</organism>
<keyword evidence="1" id="KW-0349">Heme</keyword>
<dbReference type="SUPFAM" id="SSF55856">
    <property type="entry name" value="Cytochrome b5-like heme/steroid binding domain"/>
    <property type="match status" value="1"/>
</dbReference>
<evidence type="ECO:0000313" key="5">
    <source>
        <dbReference type="EMBL" id="KAK2964760.1"/>
    </source>
</evidence>
<keyword evidence="3" id="KW-0408">Iron</keyword>
<proteinExistence type="predicted"/>
<evidence type="ECO:0000313" key="6">
    <source>
        <dbReference type="Proteomes" id="UP001281761"/>
    </source>
</evidence>
<gene>
    <name evidence="5" type="ORF">BLNAU_60</name>
</gene>
<dbReference type="PROSITE" id="PS50255">
    <property type="entry name" value="CYTOCHROME_B5_2"/>
    <property type="match status" value="1"/>
</dbReference>
<accession>A0ABQ9YM94</accession>
<keyword evidence="2" id="KW-0479">Metal-binding</keyword>
<dbReference type="InterPro" id="IPR051872">
    <property type="entry name" value="Cytochrome_b5/Flavoprotein_Rdt"/>
</dbReference>
<protein>
    <recommendedName>
        <fullName evidence="4">Cytochrome b5 heme-binding domain-containing protein</fullName>
    </recommendedName>
</protein>
<dbReference type="PANTHER" id="PTHR46237">
    <property type="entry name" value="CYTOCHROME B5 REDUCTASE 4 FAMILY MEMBER"/>
    <property type="match status" value="1"/>
</dbReference>
<evidence type="ECO:0000259" key="4">
    <source>
        <dbReference type="PROSITE" id="PS50255"/>
    </source>
</evidence>
<dbReference type="Pfam" id="PF00173">
    <property type="entry name" value="Cyt-b5"/>
    <property type="match status" value="1"/>
</dbReference>
<dbReference type="Gene3D" id="3.10.120.10">
    <property type="entry name" value="Cytochrome b5-like heme/steroid binding domain"/>
    <property type="match status" value="1"/>
</dbReference>
<feature type="domain" description="Cytochrome b5 heme-binding" evidence="4">
    <location>
        <begin position="17"/>
        <end position="91"/>
    </location>
</feature>
<name>A0ABQ9YM94_9EUKA</name>
<dbReference type="InterPro" id="IPR036400">
    <property type="entry name" value="Cyt_B5-like_heme/steroid_sf"/>
</dbReference>
<dbReference type="SMART" id="SM01117">
    <property type="entry name" value="Cyt-b5"/>
    <property type="match status" value="1"/>
</dbReference>